<sequence>MVEWELFPTKAFENVPITEEANTVEQKAKTIFLLDWALILENIPYSGVINEINNLQKFYLDRTISNSILKKPLYYLGDRCHQWEQQILQIMLQTVTLGETNVS</sequence>
<proteinExistence type="predicted"/>
<evidence type="ECO:0000313" key="2">
    <source>
        <dbReference type="Proteomes" id="UP000276133"/>
    </source>
</evidence>
<dbReference type="Proteomes" id="UP000276133">
    <property type="component" value="Unassembled WGS sequence"/>
</dbReference>
<gene>
    <name evidence="1" type="ORF">BpHYR1_010468</name>
</gene>
<organism evidence="1 2">
    <name type="scientific">Brachionus plicatilis</name>
    <name type="common">Marine rotifer</name>
    <name type="synonym">Brachionus muelleri</name>
    <dbReference type="NCBI Taxonomy" id="10195"/>
    <lineage>
        <taxon>Eukaryota</taxon>
        <taxon>Metazoa</taxon>
        <taxon>Spiralia</taxon>
        <taxon>Gnathifera</taxon>
        <taxon>Rotifera</taxon>
        <taxon>Eurotatoria</taxon>
        <taxon>Monogononta</taxon>
        <taxon>Pseudotrocha</taxon>
        <taxon>Ploima</taxon>
        <taxon>Brachionidae</taxon>
        <taxon>Brachionus</taxon>
    </lineage>
</organism>
<keyword evidence="2" id="KW-1185">Reference proteome</keyword>
<dbReference type="AlphaFoldDB" id="A0A3M7T0Y1"/>
<name>A0A3M7T0Y1_BRAPC</name>
<comment type="caution">
    <text evidence="1">The sequence shown here is derived from an EMBL/GenBank/DDBJ whole genome shotgun (WGS) entry which is preliminary data.</text>
</comment>
<dbReference type="EMBL" id="REGN01000498">
    <property type="protein sequence ID" value="RNA41470.1"/>
    <property type="molecule type" value="Genomic_DNA"/>
</dbReference>
<reference evidence="1 2" key="1">
    <citation type="journal article" date="2018" name="Sci. Rep.">
        <title>Genomic signatures of local adaptation to the degree of environmental predictability in rotifers.</title>
        <authorList>
            <person name="Franch-Gras L."/>
            <person name="Hahn C."/>
            <person name="Garcia-Roger E.M."/>
            <person name="Carmona M.J."/>
            <person name="Serra M."/>
            <person name="Gomez A."/>
        </authorList>
    </citation>
    <scope>NUCLEOTIDE SEQUENCE [LARGE SCALE GENOMIC DNA]</scope>
    <source>
        <strain evidence="1">HYR1</strain>
    </source>
</reference>
<protein>
    <submittedName>
        <fullName evidence="1">Uncharacterized protein</fullName>
    </submittedName>
</protein>
<evidence type="ECO:0000313" key="1">
    <source>
        <dbReference type="EMBL" id="RNA41470.1"/>
    </source>
</evidence>
<accession>A0A3M7T0Y1</accession>